<sequence length="335" mass="37869">MIARTTPSVQTESWQQLLRNAIRDPKELFRALDLPWQTDLSPALAHQQFPVVVPTPYLSRIRKGDPNDPLLLQVLPSAPELLTVEGFTQDPLEEAASNPLPGLIHKYGNRVLLTVAGHCAINCRYCFRRHFPYDSNTPGREHWQKVLDYIALRPEIEEVIYSGGEPLAVNDQRLGWLSAELEQISHLKRLRIHTRMPVAIPQRVDDGLLSWLGRGRLKSVLVIHCNHPREIDLEVRNALQLLHANGVLLLNQSVLLRGVNDCVDTLERLSQALIDASVQPYYLHLLDRVAGAAHFEVAEERALELMRLLRERCSGYMVPSLVRECAGARSKTIIG</sequence>
<evidence type="ECO:0000256" key="2">
    <source>
        <dbReference type="ARBA" id="ARBA00001933"/>
    </source>
</evidence>
<dbReference type="SUPFAM" id="SSF102114">
    <property type="entry name" value="Radical SAM enzymes"/>
    <property type="match status" value="1"/>
</dbReference>
<evidence type="ECO:0000256" key="15">
    <source>
        <dbReference type="PIRSR" id="PIRSR603739-50"/>
    </source>
</evidence>
<evidence type="ECO:0000256" key="8">
    <source>
        <dbReference type="ARBA" id="ARBA00022723"/>
    </source>
</evidence>
<dbReference type="Gene3D" id="3.20.20.70">
    <property type="entry name" value="Aldolase class I"/>
    <property type="match status" value="1"/>
</dbReference>
<keyword evidence="8 14" id="KW-0479">Metal-binding</keyword>
<comment type="cofactor">
    <cofactor evidence="3">
        <name>[4Fe-4S] cluster</name>
        <dbReference type="ChEBI" id="CHEBI:49883"/>
    </cofactor>
</comment>
<feature type="modified residue" description="N6-(pyridoxal phosphate)lysine" evidence="15">
    <location>
        <position position="331"/>
    </location>
</feature>
<evidence type="ECO:0000256" key="10">
    <source>
        <dbReference type="ARBA" id="ARBA00023004"/>
    </source>
</evidence>
<dbReference type="GO" id="GO:0016853">
    <property type="term" value="F:isomerase activity"/>
    <property type="evidence" value="ECO:0007669"/>
    <property type="project" value="UniProtKB-KW"/>
</dbReference>
<comment type="cofactor">
    <cofactor evidence="2 15">
        <name>pyridoxal 5'-phosphate</name>
        <dbReference type="ChEBI" id="CHEBI:597326"/>
    </cofactor>
</comment>
<dbReference type="Pfam" id="PF13353">
    <property type="entry name" value="Fer4_12"/>
    <property type="match status" value="1"/>
</dbReference>
<evidence type="ECO:0000256" key="12">
    <source>
        <dbReference type="ARBA" id="ARBA00023235"/>
    </source>
</evidence>
<feature type="binding site" evidence="14">
    <location>
        <position position="119"/>
    </location>
    <ligand>
        <name>[4Fe-4S] cluster</name>
        <dbReference type="ChEBI" id="CHEBI:49883"/>
        <note>4Fe-4S-S-AdoMet</note>
    </ligand>
</feature>
<protein>
    <recommendedName>
        <fullName evidence="5">L-lysine 2,3-aminomutase</fullName>
    </recommendedName>
    <alternativeName>
        <fullName evidence="13">EF-P post-translational modification enzyme B</fullName>
    </alternativeName>
</protein>
<dbReference type="InterPro" id="IPR022462">
    <property type="entry name" value="EpmB"/>
</dbReference>
<accession>A0A3P3VKN7</accession>
<dbReference type="PANTHER" id="PTHR30538:SF1">
    <property type="entry name" value="L-LYSINE 2,3-AMINOMUTASE"/>
    <property type="match status" value="1"/>
</dbReference>
<evidence type="ECO:0000256" key="11">
    <source>
        <dbReference type="ARBA" id="ARBA00023014"/>
    </source>
</evidence>
<keyword evidence="12" id="KW-0413">Isomerase</keyword>
<evidence type="ECO:0000256" key="14">
    <source>
        <dbReference type="PIRSR" id="PIRSR004911-1"/>
    </source>
</evidence>
<dbReference type="PROSITE" id="PS51918">
    <property type="entry name" value="RADICAL_SAM"/>
    <property type="match status" value="1"/>
</dbReference>
<dbReference type="InterPro" id="IPR003739">
    <property type="entry name" value="Lys_aminomutase/Glu_NH3_mut"/>
</dbReference>
<reference evidence="17 18" key="2">
    <citation type="submission" date="2018-12" db="EMBL/GenBank/DDBJ databases">
        <title>Simiduia agarivorans gen. nov., sp. nov., a marine, agarolytic bacterium isolated from shallow coastal water from Keelung, Taiwan.</title>
        <authorList>
            <person name="Shieh W.Y."/>
        </authorList>
    </citation>
    <scope>NUCLEOTIDE SEQUENCE [LARGE SCALE GENOMIC DNA]</scope>
    <source>
        <strain evidence="17 18">GTF-13</strain>
    </source>
</reference>
<dbReference type="CDD" id="cd01335">
    <property type="entry name" value="Radical_SAM"/>
    <property type="match status" value="1"/>
</dbReference>
<keyword evidence="18" id="KW-1185">Reference proteome</keyword>
<evidence type="ECO:0000313" key="17">
    <source>
        <dbReference type="EMBL" id="RRJ82329.1"/>
    </source>
</evidence>
<evidence type="ECO:0000256" key="13">
    <source>
        <dbReference type="ARBA" id="ARBA00030756"/>
    </source>
</evidence>
<keyword evidence="9 15" id="KW-0663">Pyridoxal phosphate</keyword>
<evidence type="ECO:0000259" key="16">
    <source>
        <dbReference type="PROSITE" id="PS51918"/>
    </source>
</evidence>
<gene>
    <name evidence="17" type="primary">epmB</name>
    <name evidence="17" type="ORF">D0544_10610</name>
</gene>
<dbReference type="GO" id="GO:0051539">
    <property type="term" value="F:4 iron, 4 sulfur cluster binding"/>
    <property type="evidence" value="ECO:0007669"/>
    <property type="project" value="UniProtKB-KW"/>
</dbReference>
<evidence type="ECO:0000256" key="5">
    <source>
        <dbReference type="ARBA" id="ARBA00022363"/>
    </source>
</evidence>
<reference evidence="17 18" key="1">
    <citation type="submission" date="2018-08" db="EMBL/GenBank/DDBJ databases">
        <authorList>
            <person name="Khan S.A."/>
        </authorList>
    </citation>
    <scope>NUCLEOTIDE SEQUENCE [LARGE SCALE GENOMIC DNA]</scope>
    <source>
        <strain evidence="17 18">GTF-13</strain>
    </source>
</reference>
<evidence type="ECO:0000313" key="18">
    <source>
        <dbReference type="Proteomes" id="UP000280792"/>
    </source>
</evidence>
<comment type="catalytic activity">
    <reaction evidence="1">
        <text>L-lysine = D-beta-lysine</text>
        <dbReference type="Rhea" id="RHEA:44148"/>
        <dbReference type="ChEBI" id="CHEBI:32551"/>
        <dbReference type="ChEBI" id="CHEBI:84138"/>
    </reaction>
</comment>
<feature type="domain" description="Radical SAM core" evidence="16">
    <location>
        <begin position="105"/>
        <end position="316"/>
    </location>
</feature>
<evidence type="ECO:0000256" key="6">
    <source>
        <dbReference type="ARBA" id="ARBA00022485"/>
    </source>
</evidence>
<dbReference type="InterPro" id="IPR007197">
    <property type="entry name" value="rSAM"/>
</dbReference>
<dbReference type="Proteomes" id="UP000280792">
    <property type="component" value="Unassembled WGS sequence"/>
</dbReference>
<dbReference type="InterPro" id="IPR058240">
    <property type="entry name" value="rSAM_sf"/>
</dbReference>
<organism evidence="17 18">
    <name type="scientific">Aestuariirhabdus litorea</name>
    <dbReference type="NCBI Taxonomy" id="2528527"/>
    <lineage>
        <taxon>Bacteria</taxon>
        <taxon>Pseudomonadati</taxon>
        <taxon>Pseudomonadota</taxon>
        <taxon>Gammaproteobacteria</taxon>
        <taxon>Oceanospirillales</taxon>
        <taxon>Aestuariirhabdaceae</taxon>
        <taxon>Aestuariirhabdus</taxon>
    </lineage>
</organism>
<dbReference type="RefSeq" id="WP_125016040.1">
    <property type="nucleotide sequence ID" value="NZ_QWEZ01000002.1"/>
</dbReference>
<proteinExistence type="inferred from homology"/>
<dbReference type="EMBL" id="QWEZ01000002">
    <property type="protein sequence ID" value="RRJ82329.1"/>
    <property type="molecule type" value="Genomic_DNA"/>
</dbReference>
<dbReference type="GO" id="GO:0046872">
    <property type="term" value="F:metal ion binding"/>
    <property type="evidence" value="ECO:0007669"/>
    <property type="project" value="UniProtKB-KW"/>
</dbReference>
<evidence type="ECO:0000256" key="1">
    <source>
        <dbReference type="ARBA" id="ARBA00001352"/>
    </source>
</evidence>
<dbReference type="PANTHER" id="PTHR30538">
    <property type="entry name" value="LYSINE 2,3-AMINOMUTASE-RELATED"/>
    <property type="match status" value="1"/>
</dbReference>
<evidence type="ECO:0000256" key="4">
    <source>
        <dbReference type="ARBA" id="ARBA00008703"/>
    </source>
</evidence>
<evidence type="ECO:0000256" key="7">
    <source>
        <dbReference type="ARBA" id="ARBA00022691"/>
    </source>
</evidence>
<dbReference type="NCBIfam" id="TIGR03821">
    <property type="entry name" value="EFP_modif_epmB"/>
    <property type="match status" value="1"/>
</dbReference>
<dbReference type="NCBIfam" id="TIGR00238">
    <property type="entry name" value="KamA family radical SAM protein"/>
    <property type="match status" value="1"/>
</dbReference>
<keyword evidence="10" id="KW-0408">Iron</keyword>
<name>A0A3P3VKN7_9GAMM</name>
<dbReference type="PIRSF" id="PIRSF004911">
    <property type="entry name" value="DUF160"/>
    <property type="match status" value="1"/>
</dbReference>
<dbReference type="InterPro" id="IPR013785">
    <property type="entry name" value="Aldolase_TIM"/>
</dbReference>
<evidence type="ECO:0000256" key="3">
    <source>
        <dbReference type="ARBA" id="ARBA00001966"/>
    </source>
</evidence>
<keyword evidence="6 14" id="KW-0004">4Fe-4S</keyword>
<feature type="binding site" evidence="14">
    <location>
        <position position="126"/>
    </location>
    <ligand>
        <name>[4Fe-4S] cluster</name>
        <dbReference type="ChEBI" id="CHEBI:49883"/>
        <note>4Fe-4S-S-AdoMet</note>
    </ligand>
</feature>
<feature type="binding site" evidence="14">
    <location>
        <position position="123"/>
    </location>
    <ligand>
        <name>[4Fe-4S] cluster</name>
        <dbReference type="ChEBI" id="CHEBI:49883"/>
        <note>4Fe-4S-S-AdoMet</note>
    </ligand>
</feature>
<comment type="caution">
    <text evidence="17">The sequence shown here is derived from an EMBL/GenBank/DDBJ whole genome shotgun (WGS) entry which is preliminary data.</text>
</comment>
<dbReference type="SFLD" id="SFLDF00314">
    <property type="entry name" value="L-lysine_2_3-aminomutase_(yjeK"/>
    <property type="match status" value="1"/>
</dbReference>
<dbReference type="SFLD" id="SFLDS00029">
    <property type="entry name" value="Radical_SAM"/>
    <property type="match status" value="1"/>
</dbReference>
<comment type="similarity">
    <text evidence="4">Belongs to the radical SAM superfamily. KamA family.</text>
</comment>
<evidence type="ECO:0000256" key="9">
    <source>
        <dbReference type="ARBA" id="ARBA00022898"/>
    </source>
</evidence>
<keyword evidence="7" id="KW-0949">S-adenosyl-L-methionine</keyword>
<dbReference type="SFLD" id="SFLDG01070">
    <property type="entry name" value="PLP-dependent"/>
    <property type="match status" value="1"/>
</dbReference>
<dbReference type="AlphaFoldDB" id="A0A3P3VKN7"/>
<keyword evidence="11 14" id="KW-0411">Iron-sulfur</keyword>